<name>T1J604_STRMM</name>
<evidence type="ECO:0000256" key="2">
    <source>
        <dbReference type="ARBA" id="ARBA00006371"/>
    </source>
</evidence>
<accession>T1J604</accession>
<feature type="transmembrane region" description="Helical" evidence="7">
    <location>
        <begin position="144"/>
        <end position="163"/>
    </location>
</feature>
<dbReference type="PANTHER" id="PTHR31746:SF3">
    <property type="entry name" value="TRANSMEMBRANE PROTEIN 229B"/>
    <property type="match status" value="1"/>
</dbReference>
<dbReference type="GO" id="GO:0016020">
    <property type="term" value="C:membrane"/>
    <property type="evidence" value="ECO:0007669"/>
    <property type="project" value="UniProtKB-SubCell"/>
</dbReference>
<dbReference type="EnsemblMetazoa" id="SMAR009067-RA">
    <property type="protein sequence ID" value="SMAR009067-PA"/>
    <property type="gene ID" value="SMAR009067"/>
</dbReference>
<keyword evidence="4 7" id="KW-1133">Transmembrane helix</keyword>
<dbReference type="HOGENOM" id="CLU_1144812_0_0_1"/>
<dbReference type="STRING" id="126957.T1J604"/>
<dbReference type="PhylomeDB" id="T1J604"/>
<evidence type="ECO:0000256" key="7">
    <source>
        <dbReference type="SAM" id="Phobius"/>
    </source>
</evidence>
<feature type="transmembrane region" description="Helical" evidence="7">
    <location>
        <begin position="175"/>
        <end position="196"/>
    </location>
</feature>
<feature type="transmembrane region" description="Helical" evidence="7">
    <location>
        <begin position="208"/>
        <end position="228"/>
    </location>
</feature>
<dbReference type="PANTHER" id="PTHR31746">
    <property type="entry name" value="TRANSMEMBRANE PROTEIN 229 FAMILY MEMBER"/>
    <property type="match status" value="1"/>
</dbReference>
<evidence type="ECO:0008006" key="10">
    <source>
        <dbReference type="Google" id="ProtNLM"/>
    </source>
</evidence>
<feature type="transmembrane region" description="Helical" evidence="7">
    <location>
        <begin position="111"/>
        <end position="132"/>
    </location>
</feature>
<keyword evidence="3 7" id="KW-0812">Transmembrane</keyword>
<feature type="region of interest" description="Disordered" evidence="6">
    <location>
        <begin position="62"/>
        <end position="89"/>
    </location>
</feature>
<evidence type="ECO:0000256" key="3">
    <source>
        <dbReference type="ARBA" id="ARBA00022692"/>
    </source>
</evidence>
<reference evidence="8" key="2">
    <citation type="submission" date="2015-02" db="UniProtKB">
        <authorList>
            <consortium name="EnsemblMetazoa"/>
        </authorList>
    </citation>
    <scope>IDENTIFICATION</scope>
</reference>
<keyword evidence="5 7" id="KW-0472">Membrane</keyword>
<keyword evidence="9" id="KW-1185">Reference proteome</keyword>
<evidence type="ECO:0000256" key="5">
    <source>
        <dbReference type="ARBA" id="ARBA00023136"/>
    </source>
</evidence>
<comment type="subcellular location">
    <subcellularLocation>
        <location evidence="1">Membrane</location>
        <topology evidence="1">Multi-pass membrane protein</topology>
    </subcellularLocation>
</comment>
<dbReference type="Proteomes" id="UP000014500">
    <property type="component" value="Unassembled WGS sequence"/>
</dbReference>
<reference evidence="9" key="1">
    <citation type="submission" date="2011-05" db="EMBL/GenBank/DDBJ databases">
        <authorList>
            <person name="Richards S.R."/>
            <person name="Qu J."/>
            <person name="Jiang H."/>
            <person name="Jhangiani S.N."/>
            <person name="Agravi P."/>
            <person name="Goodspeed R."/>
            <person name="Gross S."/>
            <person name="Mandapat C."/>
            <person name="Jackson L."/>
            <person name="Mathew T."/>
            <person name="Pu L."/>
            <person name="Thornton R."/>
            <person name="Saada N."/>
            <person name="Wilczek-Boney K.B."/>
            <person name="Lee S."/>
            <person name="Kovar C."/>
            <person name="Wu Y."/>
            <person name="Scherer S.E."/>
            <person name="Worley K.C."/>
            <person name="Muzny D.M."/>
            <person name="Gibbs R."/>
        </authorList>
    </citation>
    <scope>NUCLEOTIDE SEQUENCE</scope>
    <source>
        <strain evidence="9">Brora</strain>
    </source>
</reference>
<evidence type="ECO:0000256" key="1">
    <source>
        <dbReference type="ARBA" id="ARBA00004141"/>
    </source>
</evidence>
<evidence type="ECO:0000313" key="8">
    <source>
        <dbReference type="EnsemblMetazoa" id="SMAR009067-PA"/>
    </source>
</evidence>
<comment type="similarity">
    <text evidence="2">Belongs to the TMEM229 family.</text>
</comment>
<evidence type="ECO:0000313" key="9">
    <source>
        <dbReference type="Proteomes" id="UP000014500"/>
    </source>
</evidence>
<sequence>MKRLYGYLAKTTQNFKPETHRSRNAKLLFTRPRLIKDSKRHTTHASLPCLLAHITQRLNHRPVDELRTPGNESKLHRGTGPEENRDKHLKNLPHPTMTSLVDIGLTWPIRCYIYGIHGYFAEVMFTAAWEFVVNSNWKFPGCTSVWSLLIYSSSLYVIEQMYLALKDRVPLFLRAILYVAWTYIWEFSTGFILRLFNACPWDYTLFSWHVWGLITLEYAPFWFLGSILTEQLLIKNVLQLQWIPPKKCIQNGSLKKVGKPTKKIEY</sequence>
<organism evidence="8 9">
    <name type="scientific">Strigamia maritima</name>
    <name type="common">European centipede</name>
    <name type="synonym">Geophilus maritimus</name>
    <dbReference type="NCBI Taxonomy" id="126957"/>
    <lineage>
        <taxon>Eukaryota</taxon>
        <taxon>Metazoa</taxon>
        <taxon>Ecdysozoa</taxon>
        <taxon>Arthropoda</taxon>
        <taxon>Myriapoda</taxon>
        <taxon>Chilopoda</taxon>
        <taxon>Pleurostigmophora</taxon>
        <taxon>Geophilomorpha</taxon>
        <taxon>Linotaeniidae</taxon>
        <taxon>Strigamia</taxon>
    </lineage>
</organism>
<protein>
    <recommendedName>
        <fullName evidence="10">Transmembrane protein 229B</fullName>
    </recommendedName>
</protein>
<feature type="compositionally biased region" description="Basic and acidic residues" evidence="6">
    <location>
        <begin position="62"/>
        <end position="86"/>
    </location>
</feature>
<proteinExistence type="inferred from homology"/>
<dbReference type="EMBL" id="JH431869">
    <property type="status" value="NOT_ANNOTATED_CDS"/>
    <property type="molecule type" value="Genomic_DNA"/>
</dbReference>
<evidence type="ECO:0000256" key="6">
    <source>
        <dbReference type="SAM" id="MobiDB-lite"/>
    </source>
</evidence>
<dbReference type="AlphaFoldDB" id="T1J604"/>
<dbReference type="eggNOG" id="ENOG502QTFF">
    <property type="taxonomic scope" value="Eukaryota"/>
</dbReference>
<evidence type="ECO:0000256" key="4">
    <source>
        <dbReference type="ARBA" id="ARBA00022989"/>
    </source>
</evidence>